<organism evidence="1 2">
    <name type="scientific">Elysia crispata</name>
    <name type="common">lettuce slug</name>
    <dbReference type="NCBI Taxonomy" id="231223"/>
    <lineage>
        <taxon>Eukaryota</taxon>
        <taxon>Metazoa</taxon>
        <taxon>Spiralia</taxon>
        <taxon>Lophotrochozoa</taxon>
        <taxon>Mollusca</taxon>
        <taxon>Gastropoda</taxon>
        <taxon>Heterobranchia</taxon>
        <taxon>Euthyneura</taxon>
        <taxon>Panpulmonata</taxon>
        <taxon>Sacoglossa</taxon>
        <taxon>Placobranchoidea</taxon>
        <taxon>Plakobranchidae</taxon>
        <taxon>Elysia</taxon>
    </lineage>
</organism>
<comment type="caution">
    <text evidence="1">The sequence shown here is derived from an EMBL/GenBank/DDBJ whole genome shotgun (WGS) entry which is preliminary data.</text>
</comment>
<protein>
    <submittedName>
        <fullName evidence="1">Uncharacterized protein</fullName>
    </submittedName>
</protein>
<sequence>MEERAQEEINPPTKSQTPFVFATELRAPRAGDEREGQGRPTMFSVTLDLKVREAGGGGNSRRIGSTSTPTWLPCIFEDSRQVSDRLLTTLRYNPPGNLFDARQLSFRNRAQANNKTNVQVYLINNTGQARPSLSRPSSVTFRADLTLEGGILRERFCALDRVKLDQALDKPTDRVSTSPPINGPSFVHLSSGQADLDPDFLSLC</sequence>
<reference evidence="1" key="1">
    <citation type="journal article" date="2023" name="G3 (Bethesda)">
        <title>A reference genome for the long-term kleptoplast-retaining sea slug Elysia crispata morphotype clarki.</title>
        <authorList>
            <person name="Eastman K.E."/>
            <person name="Pendleton A.L."/>
            <person name="Shaikh M.A."/>
            <person name="Suttiyut T."/>
            <person name="Ogas R."/>
            <person name="Tomko P."/>
            <person name="Gavelis G."/>
            <person name="Widhalm J.R."/>
            <person name="Wisecaver J.H."/>
        </authorList>
    </citation>
    <scope>NUCLEOTIDE SEQUENCE</scope>
    <source>
        <strain evidence="1">ECLA1</strain>
    </source>
</reference>
<evidence type="ECO:0000313" key="1">
    <source>
        <dbReference type="EMBL" id="KAK3747688.1"/>
    </source>
</evidence>
<proteinExistence type="predicted"/>
<keyword evidence="2" id="KW-1185">Reference proteome</keyword>
<gene>
    <name evidence="1" type="ORF">RRG08_024835</name>
</gene>
<dbReference type="EMBL" id="JAWDGP010006075">
    <property type="protein sequence ID" value="KAK3747688.1"/>
    <property type="molecule type" value="Genomic_DNA"/>
</dbReference>
<dbReference type="Proteomes" id="UP001283361">
    <property type="component" value="Unassembled WGS sequence"/>
</dbReference>
<dbReference type="AlphaFoldDB" id="A0AAE0YIZ3"/>
<evidence type="ECO:0000313" key="2">
    <source>
        <dbReference type="Proteomes" id="UP001283361"/>
    </source>
</evidence>
<accession>A0AAE0YIZ3</accession>
<name>A0AAE0YIZ3_9GAST</name>